<feature type="region of interest" description="Disordered" evidence="2">
    <location>
        <begin position="626"/>
        <end position="651"/>
    </location>
</feature>
<feature type="compositionally biased region" description="Polar residues" evidence="2">
    <location>
        <begin position="427"/>
        <end position="438"/>
    </location>
</feature>
<feature type="region of interest" description="Disordered" evidence="2">
    <location>
        <begin position="180"/>
        <end position="206"/>
    </location>
</feature>
<feature type="domain" description="CCHC-type" evidence="3">
    <location>
        <begin position="703"/>
        <end position="718"/>
    </location>
</feature>
<dbReference type="PROSITE" id="PS50158">
    <property type="entry name" value="ZF_CCHC"/>
    <property type="match status" value="1"/>
</dbReference>
<gene>
    <name evidence="4" type="ORF">DY000_02059588</name>
</gene>
<sequence length="771" mass="82215">MKTAQVCSRKSSKTRTDVTKKWVGSFQVVSERSRVLGQSKYSGLLGQTILPSLTSRGKFCVPSPDPKLVLTNLPVIGLQMAKSNRNTRRTVNETAERSASNVARNEAVGYWGKPSFQACRLAMAKSNRNTRRTVNETAEGSASNIRNYDTVAELVEKAAEQEARISEEAKVFGTVAHVHPGKHAGKNQKPVKAGSSSKPNATGRSACSTCRKMHSDVCRATTEACHRYGTGKRQAIMPGCTQSVMSQWTQARLVRSLIRTRPERMAKSNRNTRRTVNETAEGSASNVARNEASTEEARNAAKNAANLNNAAGAAAAPAGSSSKPNATGRSACSTCGKMHSGVCRAATGACHRCGKKWVGSFQVVSERSRVLGQSKYSGLLGQTILPSLTSRGKFCVPSPDPKLFLTNLLVILLQMAKSNRNTRRTVNETAEGSASNVARNEAGTEEARNAAQNAANLNNAAAAGAAAVAAAAPAGSSSKPNATGSSACSTCGKMHSGVCRAATGACHHCGSMDHKKDIVVHYLDGDAHIWWRGVAARIGAEHCTWANFKTEFRGKYFPPKAFDQLEGAFLRLEQGSMTVREYEAEFNSLKKYAGREAESEISLAAKQEAGISEEAKVFGTVAHVHPGKHAGKNQKPVKAGSSSKPNATGRSACSTCGKMHSGVCRAATGACHRCRSVDHKVRDCLEEDLRPKSHNKGAGERVCYNCGEAGHYKNQCPKDAQSAGKRPSDGSQPVAKRQAIMPRVYTIGDESMDPSASRPITGESSYLSPLP</sequence>
<dbReference type="Pfam" id="PF03732">
    <property type="entry name" value="Retrotrans_gag"/>
    <property type="match status" value="1"/>
</dbReference>
<keyword evidence="1" id="KW-0863">Zinc-finger</keyword>
<protein>
    <recommendedName>
        <fullName evidence="3">CCHC-type domain-containing protein</fullName>
    </recommendedName>
</protein>
<feature type="compositionally biased region" description="Polar residues" evidence="2">
    <location>
        <begin position="194"/>
        <end position="206"/>
    </location>
</feature>
<feature type="compositionally biased region" description="Polar residues" evidence="2">
    <location>
        <begin position="277"/>
        <end position="288"/>
    </location>
</feature>
<dbReference type="PANTHER" id="PTHR34482">
    <property type="entry name" value="DNA DAMAGE-INDUCIBLE PROTEIN 1-LIKE"/>
    <property type="match status" value="1"/>
</dbReference>
<feature type="region of interest" description="Disordered" evidence="2">
    <location>
        <begin position="420"/>
        <end position="449"/>
    </location>
</feature>
<dbReference type="InterPro" id="IPR036875">
    <property type="entry name" value="Znf_CCHC_sf"/>
</dbReference>
<feature type="region of interest" description="Disordered" evidence="2">
    <location>
        <begin position="259"/>
        <end position="299"/>
    </location>
</feature>
<dbReference type="PANTHER" id="PTHR34482:SF36">
    <property type="entry name" value="RETROTRANSPOSON GAG DOMAIN-CONTAINING PROTEIN"/>
    <property type="match status" value="1"/>
</dbReference>
<feature type="compositionally biased region" description="Polar residues" evidence="2">
    <location>
        <begin position="640"/>
        <end position="651"/>
    </location>
</feature>
<evidence type="ECO:0000256" key="2">
    <source>
        <dbReference type="SAM" id="MobiDB-lite"/>
    </source>
</evidence>
<reference evidence="4 5" key="1">
    <citation type="journal article" date="2020" name="BMC Genomics">
        <title>Intraspecific diversification of the crop wild relative Brassica cretica Lam. using demographic model selection.</title>
        <authorList>
            <person name="Kioukis A."/>
            <person name="Michalopoulou V.A."/>
            <person name="Briers L."/>
            <person name="Pirintsos S."/>
            <person name="Studholme D.J."/>
            <person name="Pavlidis P."/>
            <person name="Sarris P.F."/>
        </authorList>
    </citation>
    <scope>NUCLEOTIDE SEQUENCE [LARGE SCALE GENOMIC DNA]</scope>
    <source>
        <strain evidence="5">cv. PFS-1207/04</strain>
    </source>
</reference>
<dbReference type="Gene3D" id="4.10.60.10">
    <property type="entry name" value="Zinc finger, CCHC-type"/>
    <property type="match status" value="1"/>
</dbReference>
<dbReference type="Proteomes" id="UP000266723">
    <property type="component" value="Unassembled WGS sequence"/>
</dbReference>
<keyword evidence="1" id="KW-0862">Zinc</keyword>
<evidence type="ECO:0000256" key="1">
    <source>
        <dbReference type="PROSITE-ProRule" id="PRU00047"/>
    </source>
</evidence>
<evidence type="ECO:0000313" key="5">
    <source>
        <dbReference type="Proteomes" id="UP000266723"/>
    </source>
</evidence>
<accession>A0ABQ7AR31</accession>
<dbReference type="EMBL" id="QGKV02001556">
    <property type="protein sequence ID" value="KAF3516531.1"/>
    <property type="molecule type" value="Genomic_DNA"/>
</dbReference>
<proteinExistence type="predicted"/>
<name>A0ABQ7AR31_BRACR</name>
<dbReference type="SUPFAM" id="SSF57756">
    <property type="entry name" value="Retrovirus zinc finger-like domains"/>
    <property type="match status" value="1"/>
</dbReference>
<keyword evidence="1" id="KW-0479">Metal-binding</keyword>
<dbReference type="SMART" id="SM00343">
    <property type="entry name" value="ZnF_C2HC"/>
    <property type="match status" value="2"/>
</dbReference>
<keyword evidence="5" id="KW-1185">Reference proteome</keyword>
<evidence type="ECO:0000259" key="3">
    <source>
        <dbReference type="PROSITE" id="PS50158"/>
    </source>
</evidence>
<evidence type="ECO:0000313" key="4">
    <source>
        <dbReference type="EMBL" id="KAF3516531.1"/>
    </source>
</evidence>
<dbReference type="Pfam" id="PF00098">
    <property type="entry name" value="zf-CCHC"/>
    <property type="match status" value="1"/>
</dbReference>
<feature type="region of interest" description="Disordered" evidence="2">
    <location>
        <begin position="717"/>
        <end position="771"/>
    </location>
</feature>
<comment type="caution">
    <text evidence="4">The sequence shown here is derived from an EMBL/GenBank/DDBJ whole genome shotgun (WGS) entry which is preliminary data.</text>
</comment>
<dbReference type="InterPro" id="IPR001878">
    <property type="entry name" value="Znf_CCHC"/>
</dbReference>
<organism evidence="4 5">
    <name type="scientific">Brassica cretica</name>
    <name type="common">Mustard</name>
    <dbReference type="NCBI Taxonomy" id="69181"/>
    <lineage>
        <taxon>Eukaryota</taxon>
        <taxon>Viridiplantae</taxon>
        <taxon>Streptophyta</taxon>
        <taxon>Embryophyta</taxon>
        <taxon>Tracheophyta</taxon>
        <taxon>Spermatophyta</taxon>
        <taxon>Magnoliopsida</taxon>
        <taxon>eudicotyledons</taxon>
        <taxon>Gunneridae</taxon>
        <taxon>Pentapetalae</taxon>
        <taxon>rosids</taxon>
        <taxon>malvids</taxon>
        <taxon>Brassicales</taxon>
        <taxon>Brassicaceae</taxon>
        <taxon>Brassiceae</taxon>
        <taxon>Brassica</taxon>
    </lineage>
</organism>
<dbReference type="InterPro" id="IPR005162">
    <property type="entry name" value="Retrotrans_gag_dom"/>
</dbReference>
<feature type="compositionally biased region" description="Polar residues" evidence="2">
    <location>
        <begin position="762"/>
        <end position="771"/>
    </location>
</feature>